<dbReference type="PANTHER" id="PTHR34978:SF3">
    <property type="entry name" value="SLR0241 PROTEIN"/>
    <property type="match status" value="1"/>
</dbReference>
<dbReference type="EMBL" id="QOVM01000003">
    <property type="protein sequence ID" value="RXG22610.1"/>
    <property type="molecule type" value="Genomic_DNA"/>
</dbReference>
<dbReference type="AlphaFoldDB" id="A0A4Q0P7C7"/>
<feature type="region of interest" description="Disordered" evidence="1">
    <location>
        <begin position="436"/>
        <end position="466"/>
    </location>
</feature>
<dbReference type="PANTHER" id="PTHR34978">
    <property type="entry name" value="POSSIBLE SENSOR-TRANSDUCER PROTEIN BLAR"/>
    <property type="match status" value="1"/>
</dbReference>
<feature type="transmembrane region" description="Helical" evidence="2">
    <location>
        <begin position="94"/>
        <end position="115"/>
    </location>
</feature>
<proteinExistence type="predicted"/>
<feature type="transmembrane region" description="Helical" evidence="2">
    <location>
        <begin position="268"/>
        <end position="284"/>
    </location>
</feature>
<evidence type="ECO:0000259" key="3">
    <source>
        <dbReference type="Pfam" id="PF05569"/>
    </source>
</evidence>
<keyword evidence="2" id="KW-0472">Membrane</keyword>
<dbReference type="CDD" id="cd07341">
    <property type="entry name" value="M56_BlaR1_MecR1_like"/>
    <property type="match status" value="1"/>
</dbReference>
<gene>
    <name evidence="4" type="ORF">DSM00_1710</name>
</gene>
<dbReference type="InterPro" id="IPR052173">
    <property type="entry name" value="Beta-lactam_resp_regulator"/>
</dbReference>
<sequence>MELIIYLLKSAAVLSIFYFTYRILLERETFFKENRYFLLMGILISALAPALTFTRIIYKQSPLLNFEIPQNDNFQNNDFNDAWFSYTGWELACLIYAIGVGIMVILFSIKLYAIIRYVKQESTYSECGYHYIQVDGLKSPFSFFNYIIIDKKNHSDEELAMVLLHEQAHANQRHSIDMLIAEVLLIIHWFNPLAWFYKKAIDQNLEFLADATTAHQLTDQKKYQLTLIQVSIAPRKAMLNLTHSFYQSFIKKRIVMLNKQESNSKRRAKLFIILPVIAVFVWSFNVKEVVSYASETEKNSSKLSAIENDKAHSIKNRENQLNTETTMSTDTGEQIIDQKDSYQDPKAFKKIISKSASKEELDALVDELKTEYNVTLNYSNLNYNSEGLIISIKLEVKDGESGSQSTTSYDSSKPVGDIVIYRTEDGSFGVVSGSNKVVQRSNKDKNEASESMNKDMNSRRADMAARREDLRTRRIQMRTKADSVFENVKIERINASQPSQNPSSISQKALIVVDGKVVKDLDLNSIDPNTIESINVLKGEENIKPYKDQLKGKSGVILISLKKDK</sequence>
<evidence type="ECO:0000313" key="4">
    <source>
        <dbReference type="EMBL" id="RXG22610.1"/>
    </source>
</evidence>
<dbReference type="Proteomes" id="UP000289238">
    <property type="component" value="Unassembled WGS sequence"/>
</dbReference>
<evidence type="ECO:0000313" key="5">
    <source>
        <dbReference type="Proteomes" id="UP000289238"/>
    </source>
</evidence>
<feature type="compositionally biased region" description="Basic and acidic residues" evidence="1">
    <location>
        <begin position="441"/>
        <end position="466"/>
    </location>
</feature>
<keyword evidence="5" id="KW-1185">Reference proteome</keyword>
<feature type="domain" description="Peptidase M56" evidence="3">
    <location>
        <begin position="136"/>
        <end position="257"/>
    </location>
</feature>
<accession>A0A4Q0P7C7</accession>
<dbReference type="InterPro" id="IPR008756">
    <property type="entry name" value="Peptidase_M56"/>
</dbReference>
<comment type="caution">
    <text evidence="4">The sequence shown here is derived from an EMBL/GenBank/DDBJ whole genome shotgun (WGS) entry which is preliminary data.</text>
</comment>
<dbReference type="Pfam" id="PF05569">
    <property type="entry name" value="Peptidase_M56"/>
    <property type="match status" value="1"/>
</dbReference>
<keyword evidence="2" id="KW-0812">Transmembrane</keyword>
<evidence type="ECO:0000256" key="1">
    <source>
        <dbReference type="SAM" id="MobiDB-lite"/>
    </source>
</evidence>
<name>A0A4Q0P7C7_9FLAO</name>
<feature type="transmembrane region" description="Helical" evidence="2">
    <location>
        <begin position="6"/>
        <end position="24"/>
    </location>
</feature>
<dbReference type="OrthoDB" id="1522859at2"/>
<organism evidence="4 5">
    <name type="scientific">Leeuwenhoekiella aequorea</name>
    <dbReference type="NCBI Taxonomy" id="283736"/>
    <lineage>
        <taxon>Bacteria</taxon>
        <taxon>Pseudomonadati</taxon>
        <taxon>Bacteroidota</taxon>
        <taxon>Flavobacteriia</taxon>
        <taxon>Flavobacteriales</taxon>
        <taxon>Flavobacteriaceae</taxon>
        <taxon>Leeuwenhoekiella</taxon>
    </lineage>
</organism>
<keyword evidence="2" id="KW-1133">Transmembrane helix</keyword>
<feature type="transmembrane region" description="Helical" evidence="2">
    <location>
        <begin position="36"/>
        <end position="58"/>
    </location>
</feature>
<evidence type="ECO:0000256" key="2">
    <source>
        <dbReference type="SAM" id="Phobius"/>
    </source>
</evidence>
<protein>
    <submittedName>
        <fullName evidence="4">BlaR1 peptidase M56</fullName>
    </submittedName>
</protein>
<reference evidence="4 5" key="1">
    <citation type="submission" date="2018-07" db="EMBL/GenBank/DDBJ databases">
        <title>Leeuwenhoekiella genomics.</title>
        <authorList>
            <person name="Tahon G."/>
            <person name="Willems A."/>
        </authorList>
    </citation>
    <scope>NUCLEOTIDE SEQUENCE [LARGE SCALE GENOMIC DNA]</scope>
    <source>
        <strain evidence="4 5">LMG 22550</strain>
    </source>
</reference>
<dbReference type="RefSeq" id="WP_128757599.1">
    <property type="nucleotide sequence ID" value="NZ_QOVM01000003.1"/>
</dbReference>